<dbReference type="Proteomes" id="UP000515162">
    <property type="component" value="Chromosome 3R"/>
</dbReference>
<dbReference type="InterPro" id="IPR036846">
    <property type="entry name" value="GM2-AP_sf"/>
</dbReference>
<feature type="chain" id="PRO_5028460034" evidence="2">
    <location>
        <begin position="28"/>
        <end position="183"/>
    </location>
</feature>
<dbReference type="GeneID" id="117143537"/>
<dbReference type="PANTHER" id="PTHR21112">
    <property type="entry name" value="CHEMOSENSORY PROTEIN A 29A-RELATED"/>
    <property type="match status" value="1"/>
</dbReference>
<proteinExistence type="predicted"/>
<dbReference type="CTD" id="41642"/>
<keyword evidence="1 2" id="KW-0732">Signal</keyword>
<dbReference type="RefSeq" id="XP_033164161.1">
    <property type="nucleotide sequence ID" value="XM_033308270.1"/>
</dbReference>
<evidence type="ECO:0000313" key="3">
    <source>
        <dbReference type="Proteomes" id="UP000515162"/>
    </source>
</evidence>
<dbReference type="SMART" id="SM00697">
    <property type="entry name" value="DM8"/>
    <property type="match status" value="1"/>
</dbReference>
<dbReference type="PANTHER" id="PTHR21112:SF10">
    <property type="entry name" value="CHEMOSENSORY PROTEIN A 87A"/>
    <property type="match status" value="1"/>
</dbReference>
<name>A0A6P8KLA7_DROMA</name>
<dbReference type="InterPro" id="IPR010512">
    <property type="entry name" value="DUF1091"/>
</dbReference>
<dbReference type="AlphaFoldDB" id="A0A6P8KLA7"/>
<feature type="signal peptide" evidence="2">
    <location>
        <begin position="1"/>
        <end position="27"/>
    </location>
</feature>
<accession>A0A6P8KLA7</accession>
<evidence type="ECO:0000256" key="2">
    <source>
        <dbReference type="SAM" id="SignalP"/>
    </source>
</evidence>
<evidence type="ECO:0000313" key="4">
    <source>
        <dbReference type="RefSeq" id="XP_033164161.1"/>
    </source>
</evidence>
<organism evidence="3 4">
    <name type="scientific">Drosophila mauritiana</name>
    <name type="common">Fruit fly</name>
    <dbReference type="NCBI Taxonomy" id="7226"/>
    <lineage>
        <taxon>Eukaryota</taxon>
        <taxon>Metazoa</taxon>
        <taxon>Ecdysozoa</taxon>
        <taxon>Arthropoda</taxon>
        <taxon>Hexapoda</taxon>
        <taxon>Insecta</taxon>
        <taxon>Pterygota</taxon>
        <taxon>Neoptera</taxon>
        <taxon>Endopterygota</taxon>
        <taxon>Diptera</taxon>
        <taxon>Brachycera</taxon>
        <taxon>Muscomorpha</taxon>
        <taxon>Ephydroidea</taxon>
        <taxon>Drosophilidae</taxon>
        <taxon>Drosophila</taxon>
        <taxon>Sophophora</taxon>
    </lineage>
</organism>
<sequence length="183" mass="21488">MGSSLCLVSYVAVLTIILLTSNIGVQAKRTIRIQKLEKVTEDTSYLRSRLRIAESEENELKVSGYLDLNHRLDNDWMVILKVLRSPDGDGDYEKVLTFEMQLCDFMKSYYKDIFYERIKEYSNAPHPSSCPLPKERYVLEDYPFNVKLLKKLMSPGFYRIKYTLKNEESKILSYVLEMELEEN</sequence>
<reference evidence="4" key="1">
    <citation type="submission" date="2025-08" db="UniProtKB">
        <authorList>
            <consortium name="RefSeq"/>
        </authorList>
    </citation>
    <scope>IDENTIFICATION</scope>
    <source>
        <strain evidence="4">Mau12</strain>
        <tissue evidence="4">Whole Body</tissue>
    </source>
</reference>
<evidence type="ECO:0000256" key="1">
    <source>
        <dbReference type="ARBA" id="ARBA00022729"/>
    </source>
</evidence>
<keyword evidence="3" id="KW-1185">Reference proteome</keyword>
<dbReference type="Gene3D" id="2.70.220.10">
    <property type="entry name" value="Ganglioside GM2 activator"/>
    <property type="match status" value="1"/>
</dbReference>
<gene>
    <name evidence="4" type="primary">LOC117143537</name>
</gene>
<protein>
    <submittedName>
        <fullName evidence="4">Uncharacterized protein LOC117143537</fullName>
    </submittedName>
</protein>
<dbReference type="FunFam" id="2.70.220.10:FF:000006">
    <property type="entry name" value="GM24104"/>
    <property type="match status" value="1"/>
</dbReference>
<dbReference type="Pfam" id="PF06477">
    <property type="entry name" value="DUF1091"/>
    <property type="match status" value="1"/>
</dbReference>